<organism evidence="14 15">
    <name type="scientific">Blautia luti</name>
    <dbReference type="NCBI Taxonomy" id="89014"/>
    <lineage>
        <taxon>Bacteria</taxon>
        <taxon>Bacillati</taxon>
        <taxon>Bacillota</taxon>
        <taxon>Clostridia</taxon>
        <taxon>Lachnospirales</taxon>
        <taxon>Lachnospiraceae</taxon>
        <taxon>Blautia</taxon>
    </lineage>
</organism>
<dbReference type="EMBL" id="CABHNW010000076">
    <property type="protein sequence ID" value="VUX38483.1"/>
    <property type="molecule type" value="Genomic_DNA"/>
</dbReference>
<name>A0A564W364_9FIRM</name>
<dbReference type="InterPro" id="IPR036890">
    <property type="entry name" value="HATPase_C_sf"/>
</dbReference>
<dbReference type="Pfam" id="PF06580">
    <property type="entry name" value="His_kinase"/>
    <property type="match status" value="1"/>
</dbReference>
<evidence type="ECO:0000256" key="11">
    <source>
        <dbReference type="ARBA" id="ARBA00023136"/>
    </source>
</evidence>
<keyword evidence="11 12" id="KW-0472">Membrane</keyword>
<evidence type="ECO:0000256" key="3">
    <source>
        <dbReference type="ARBA" id="ARBA00022553"/>
    </source>
</evidence>
<sequence>MKSAAFLHHIYDRFMNMKLKQKLLTGYFFIVIIPVFTVSILMFSFNYRASQKAYLKSQEQEMNNFGSQFDSLLEQIAHYSYFFQNNTDILAYLGGQYTTPSDVLFHYMDTISETFDCASSDTRVIRMKVFSLQDQALFIPAKLENIDNFPYNRALINTVKKHPNGYWFWSHQGSLTYYQPLYNQNYQNALGILQIETNPAQILQSLIRDLNYSWYFRFSSFPEQLFTYQEQKLRLCNAQEQEEFLTSGSGYLTKTLDTLSGQLLQPVIHSDYLRSHIFLYILLTLIVLFLFSLLYFSITQSLTRRLVDFNKFISGQLPRELKEYPGILYQDEIGNTILAYNHLIQQINTLIHDNYEVSLKMKEARYYALQSQIRPHFLYNILENIRMSSVSHRDMETAQMTAVFGKYLRYSMNTSMEAEPLEKELQSARDYLDVNKIRLGDSLTYEISVEAELDDVYCPRFILQPLLENSIRHGLVKGQPLHISLRIFGEDSSEMSPVLRIRIQDNGVGIQSERLHIIQDILYAAETFPSSRHVGLRNVNDRLKAFHPDHLGLRIECPECGGTIIEYSLVRKENILP</sequence>
<evidence type="ECO:0000256" key="5">
    <source>
        <dbReference type="ARBA" id="ARBA00022692"/>
    </source>
</evidence>
<dbReference type="GO" id="GO:0000155">
    <property type="term" value="F:phosphorelay sensor kinase activity"/>
    <property type="evidence" value="ECO:0007669"/>
    <property type="project" value="InterPro"/>
</dbReference>
<dbReference type="EC" id="2.7.13.3" evidence="14"/>
<keyword evidence="2" id="KW-1003">Cell membrane</keyword>
<feature type="domain" description="Signal transduction histidine kinase internal region" evidence="13">
    <location>
        <begin position="365"/>
        <end position="443"/>
    </location>
</feature>
<evidence type="ECO:0000256" key="2">
    <source>
        <dbReference type="ARBA" id="ARBA00022475"/>
    </source>
</evidence>
<evidence type="ECO:0000313" key="15">
    <source>
        <dbReference type="Proteomes" id="UP000408482"/>
    </source>
</evidence>
<comment type="subcellular location">
    <subcellularLocation>
        <location evidence="1">Cell membrane</location>
        <topology evidence="1">Multi-pass membrane protein</topology>
    </subcellularLocation>
</comment>
<dbReference type="SUPFAM" id="SSF55874">
    <property type="entry name" value="ATPase domain of HSP90 chaperone/DNA topoisomerase II/histidine kinase"/>
    <property type="match status" value="1"/>
</dbReference>
<dbReference type="InterPro" id="IPR010559">
    <property type="entry name" value="Sig_transdc_His_kin_internal"/>
</dbReference>
<gene>
    <name evidence="14" type="primary">ypdA_6</name>
    <name evidence="14" type="ORF">RSSSTS7063_03319</name>
</gene>
<reference evidence="14 15" key="1">
    <citation type="submission" date="2019-07" db="EMBL/GenBank/DDBJ databases">
        <authorList>
            <person name="Hibberd C M."/>
            <person name="Gehrig L. J."/>
            <person name="Chang H.-W."/>
            <person name="Venkatesh S."/>
        </authorList>
    </citation>
    <scope>NUCLEOTIDE SEQUENCE [LARGE SCALE GENOMIC DNA]</scope>
    <source>
        <strain evidence="14">Blautia_luti_SSTS_Bg7063</strain>
    </source>
</reference>
<evidence type="ECO:0000256" key="1">
    <source>
        <dbReference type="ARBA" id="ARBA00004651"/>
    </source>
</evidence>
<dbReference type="GO" id="GO:0005886">
    <property type="term" value="C:plasma membrane"/>
    <property type="evidence" value="ECO:0007669"/>
    <property type="project" value="UniProtKB-SubCell"/>
</dbReference>
<keyword evidence="3" id="KW-0597">Phosphoprotein</keyword>
<keyword evidence="8" id="KW-0067">ATP-binding</keyword>
<keyword evidence="4 14" id="KW-0808">Transferase</keyword>
<dbReference type="PANTHER" id="PTHR34220:SF11">
    <property type="entry name" value="SENSOR PROTEIN KINASE HPTS"/>
    <property type="match status" value="1"/>
</dbReference>
<keyword evidence="7 14" id="KW-0418">Kinase</keyword>
<keyword evidence="6" id="KW-0547">Nucleotide-binding</keyword>
<keyword evidence="5 12" id="KW-0812">Transmembrane</keyword>
<evidence type="ECO:0000259" key="13">
    <source>
        <dbReference type="Pfam" id="PF06580"/>
    </source>
</evidence>
<dbReference type="Gene3D" id="3.30.565.10">
    <property type="entry name" value="Histidine kinase-like ATPase, C-terminal domain"/>
    <property type="match status" value="1"/>
</dbReference>
<accession>A0A564W364</accession>
<evidence type="ECO:0000256" key="9">
    <source>
        <dbReference type="ARBA" id="ARBA00022989"/>
    </source>
</evidence>
<evidence type="ECO:0000256" key="6">
    <source>
        <dbReference type="ARBA" id="ARBA00022741"/>
    </source>
</evidence>
<protein>
    <submittedName>
        <fullName evidence="14">Sensor histidine kinase YpdA</fullName>
        <ecNumber evidence="14">2.7.13.3</ecNumber>
    </submittedName>
</protein>
<evidence type="ECO:0000313" key="14">
    <source>
        <dbReference type="EMBL" id="VUX38483.1"/>
    </source>
</evidence>
<evidence type="ECO:0000256" key="12">
    <source>
        <dbReference type="SAM" id="Phobius"/>
    </source>
</evidence>
<evidence type="ECO:0000256" key="8">
    <source>
        <dbReference type="ARBA" id="ARBA00022840"/>
    </source>
</evidence>
<dbReference type="GO" id="GO:0005524">
    <property type="term" value="F:ATP binding"/>
    <property type="evidence" value="ECO:0007669"/>
    <property type="project" value="UniProtKB-KW"/>
</dbReference>
<dbReference type="RefSeq" id="WP_144093794.1">
    <property type="nucleotide sequence ID" value="NZ_CABHMX010000001.1"/>
</dbReference>
<evidence type="ECO:0000256" key="10">
    <source>
        <dbReference type="ARBA" id="ARBA00023012"/>
    </source>
</evidence>
<evidence type="ECO:0000256" key="4">
    <source>
        <dbReference type="ARBA" id="ARBA00022679"/>
    </source>
</evidence>
<keyword evidence="10" id="KW-0902">Two-component regulatory system</keyword>
<keyword evidence="15" id="KW-1185">Reference proteome</keyword>
<dbReference type="InterPro" id="IPR050640">
    <property type="entry name" value="Bact_2-comp_sensor_kinase"/>
</dbReference>
<feature type="transmembrane region" description="Helical" evidence="12">
    <location>
        <begin position="277"/>
        <end position="298"/>
    </location>
</feature>
<evidence type="ECO:0000256" key="7">
    <source>
        <dbReference type="ARBA" id="ARBA00022777"/>
    </source>
</evidence>
<dbReference type="AlphaFoldDB" id="A0A564W364"/>
<keyword evidence="9 12" id="KW-1133">Transmembrane helix</keyword>
<feature type="transmembrane region" description="Helical" evidence="12">
    <location>
        <begin position="24"/>
        <end position="47"/>
    </location>
</feature>
<dbReference type="Proteomes" id="UP000408482">
    <property type="component" value="Unassembled WGS sequence"/>
</dbReference>
<dbReference type="PANTHER" id="PTHR34220">
    <property type="entry name" value="SENSOR HISTIDINE KINASE YPDA"/>
    <property type="match status" value="1"/>
</dbReference>
<proteinExistence type="predicted"/>